<dbReference type="InterPro" id="IPR013087">
    <property type="entry name" value="Znf_C2H2_type"/>
</dbReference>
<protein>
    <submittedName>
        <fullName evidence="10">Zinc finger protein 836 isoform X2</fullName>
    </submittedName>
</protein>
<proteinExistence type="predicted"/>
<dbReference type="Proteomes" id="UP001652625">
    <property type="component" value="Chromosome 07"/>
</dbReference>
<reference evidence="10" key="1">
    <citation type="submission" date="2025-08" db="UniProtKB">
        <authorList>
            <consortium name="RefSeq"/>
        </authorList>
    </citation>
    <scope>IDENTIFICATION</scope>
</reference>
<gene>
    <name evidence="10" type="primary">LOC101238842</name>
</gene>
<dbReference type="Pfam" id="PF13894">
    <property type="entry name" value="zf-C2H2_4"/>
    <property type="match status" value="1"/>
</dbReference>
<feature type="domain" description="C2H2-type" evidence="8">
    <location>
        <begin position="373"/>
        <end position="400"/>
    </location>
</feature>
<feature type="domain" description="C2H2-type" evidence="8">
    <location>
        <begin position="117"/>
        <end position="145"/>
    </location>
</feature>
<feature type="domain" description="C2H2-type" evidence="8">
    <location>
        <begin position="333"/>
        <end position="361"/>
    </location>
</feature>
<dbReference type="PANTHER" id="PTHR24376:SF235">
    <property type="entry name" value="C2H2-TYPE DOMAIN-CONTAINING PROTEIN"/>
    <property type="match status" value="1"/>
</dbReference>
<keyword evidence="3" id="KW-0677">Repeat</keyword>
<dbReference type="Pfam" id="PF00096">
    <property type="entry name" value="zf-C2H2"/>
    <property type="match status" value="4"/>
</dbReference>
<keyword evidence="4 7" id="KW-0863">Zinc-finger</keyword>
<keyword evidence="6" id="KW-0539">Nucleus</keyword>
<dbReference type="Gene3D" id="3.30.160.60">
    <property type="entry name" value="Classic Zinc Finger"/>
    <property type="match status" value="6"/>
</dbReference>
<dbReference type="PROSITE" id="PS50157">
    <property type="entry name" value="ZINC_FINGER_C2H2_2"/>
    <property type="match status" value="8"/>
</dbReference>
<dbReference type="SUPFAM" id="SSF57667">
    <property type="entry name" value="beta-beta-alpha zinc fingers"/>
    <property type="match status" value="4"/>
</dbReference>
<evidence type="ECO:0000259" key="8">
    <source>
        <dbReference type="PROSITE" id="PS50157"/>
    </source>
</evidence>
<name>A0ABM4C5X6_HYDVU</name>
<dbReference type="SUPFAM" id="SSF54160">
    <property type="entry name" value="Chromo domain-like"/>
    <property type="match status" value="1"/>
</dbReference>
<dbReference type="GeneID" id="101238842"/>
<evidence type="ECO:0000256" key="2">
    <source>
        <dbReference type="ARBA" id="ARBA00022723"/>
    </source>
</evidence>
<evidence type="ECO:0000313" key="9">
    <source>
        <dbReference type="Proteomes" id="UP001652625"/>
    </source>
</evidence>
<dbReference type="InterPro" id="IPR036236">
    <property type="entry name" value="Znf_C2H2_sf"/>
</dbReference>
<keyword evidence="5" id="KW-0862">Zinc</keyword>
<feature type="domain" description="C2H2-type" evidence="8">
    <location>
        <begin position="204"/>
        <end position="231"/>
    </location>
</feature>
<dbReference type="PANTHER" id="PTHR24376">
    <property type="entry name" value="ZINC FINGER PROTEIN"/>
    <property type="match status" value="1"/>
</dbReference>
<evidence type="ECO:0000256" key="4">
    <source>
        <dbReference type="ARBA" id="ARBA00022771"/>
    </source>
</evidence>
<evidence type="ECO:0000313" key="10">
    <source>
        <dbReference type="RefSeq" id="XP_065656990.1"/>
    </source>
</evidence>
<dbReference type="PROSITE" id="PS00028">
    <property type="entry name" value="ZINC_FINGER_C2H2_1"/>
    <property type="match status" value="7"/>
</dbReference>
<keyword evidence="2" id="KW-0479">Metal-binding</keyword>
<keyword evidence="9" id="KW-1185">Reference proteome</keyword>
<dbReference type="InterPro" id="IPR016197">
    <property type="entry name" value="Chromo-like_dom_sf"/>
</dbReference>
<organism evidence="9 10">
    <name type="scientific">Hydra vulgaris</name>
    <name type="common">Hydra</name>
    <name type="synonym">Hydra attenuata</name>
    <dbReference type="NCBI Taxonomy" id="6087"/>
    <lineage>
        <taxon>Eukaryota</taxon>
        <taxon>Metazoa</taxon>
        <taxon>Cnidaria</taxon>
        <taxon>Hydrozoa</taxon>
        <taxon>Hydroidolina</taxon>
        <taxon>Anthoathecata</taxon>
        <taxon>Aplanulata</taxon>
        <taxon>Hydridae</taxon>
        <taxon>Hydra</taxon>
    </lineage>
</organism>
<accession>A0ABM4C5X6</accession>
<feature type="domain" description="C2H2-type" evidence="8">
    <location>
        <begin position="146"/>
        <end position="173"/>
    </location>
</feature>
<feature type="domain" description="C2H2-type" evidence="8">
    <location>
        <begin position="290"/>
        <end position="313"/>
    </location>
</feature>
<sequence>MENKHELEIIIGEPIAIKVLDTCVGTDNRRYYKIQWQATWETEEDILLKYQTLVEEYWKFSTHQKLGILNMEASVLSKTIEKGVNLPELKEVSVSDNVQKKPPPLMPEKYQYVNRPFQCEICLRCYTSEKKMNEHKHKLHLNKAFYQCTYCTKVFVTSRNLQNHMNRHTGIGPHLCLGCSKHYMTEQALEHHKRSCNGLVEKEFHCKICGKAFSTKPHLTFHMKIHLPDNQKPFQCQFCPRTFAYNHDCIHHMRLHVGEKPFKCTECKEAFHRKSYLTEHMFLHTGISKYKCSDCEKYFKTQQMLQTHVKNVHILKTGVSHDNKKANKNRGRYRCEDCGQVFRFMKEYHYHLAVNHEDTSHLENINYEPKMVYKCKKCTKTFRRSSSLKKHTETHKKDISSSISLCEDKTELNVIQKINPITMKHILEIGCVLNVNSNVQIIHDDSDKDLGYKDCKVFARNEKPVGLHEEVLHCFSEDQVDVTKNN</sequence>
<feature type="domain" description="C2H2-type" evidence="8">
    <location>
        <begin position="262"/>
        <end position="289"/>
    </location>
</feature>
<dbReference type="RefSeq" id="XP_065656990.1">
    <property type="nucleotide sequence ID" value="XM_065800918.1"/>
</dbReference>
<evidence type="ECO:0000256" key="1">
    <source>
        <dbReference type="ARBA" id="ARBA00004123"/>
    </source>
</evidence>
<feature type="domain" description="C2H2-type" evidence="8">
    <location>
        <begin position="234"/>
        <end position="261"/>
    </location>
</feature>
<evidence type="ECO:0000256" key="3">
    <source>
        <dbReference type="ARBA" id="ARBA00022737"/>
    </source>
</evidence>
<dbReference type="SMART" id="SM00355">
    <property type="entry name" value="ZnF_C2H2"/>
    <property type="match status" value="8"/>
</dbReference>
<evidence type="ECO:0000256" key="5">
    <source>
        <dbReference type="ARBA" id="ARBA00022833"/>
    </source>
</evidence>
<evidence type="ECO:0000256" key="6">
    <source>
        <dbReference type="ARBA" id="ARBA00023242"/>
    </source>
</evidence>
<evidence type="ECO:0000256" key="7">
    <source>
        <dbReference type="PROSITE-ProRule" id="PRU00042"/>
    </source>
</evidence>
<comment type="subcellular location">
    <subcellularLocation>
        <location evidence="1">Nucleus</location>
    </subcellularLocation>
</comment>